<dbReference type="SUPFAM" id="SSF101576">
    <property type="entry name" value="Supernatant protein factor (SPF), C-terminal domain"/>
    <property type="match status" value="1"/>
</dbReference>
<reference evidence="4 6" key="2">
    <citation type="submission" date="2018-11" db="EMBL/GenBank/DDBJ databases">
        <authorList>
            <consortium name="Pathogen Informatics"/>
        </authorList>
    </citation>
    <scope>NUCLEOTIDE SEQUENCE [LARGE SCALE GENOMIC DNA]</scope>
</reference>
<dbReference type="Pfam" id="PF13897">
    <property type="entry name" value="GOLD_2"/>
    <property type="match status" value="1"/>
</dbReference>
<dbReference type="Proteomes" id="UP000274756">
    <property type="component" value="Unassembled WGS sequence"/>
</dbReference>
<feature type="region of interest" description="Disordered" evidence="2">
    <location>
        <begin position="106"/>
        <end position="130"/>
    </location>
</feature>
<name>A0A0N4UH88_DRAME</name>
<evidence type="ECO:0000256" key="2">
    <source>
        <dbReference type="SAM" id="MobiDB-lite"/>
    </source>
</evidence>
<dbReference type="EMBL" id="UYYG01000023">
    <property type="protein sequence ID" value="VDN51538.1"/>
    <property type="molecule type" value="Genomic_DNA"/>
</dbReference>
<proteinExistence type="predicted"/>
<gene>
    <name evidence="4" type="ORF">DME_LOCUS1511</name>
</gene>
<dbReference type="PANTHER" id="PTHR22973:SF12">
    <property type="entry name" value="LD35087P"/>
    <property type="match status" value="1"/>
</dbReference>
<dbReference type="InterPro" id="IPR052269">
    <property type="entry name" value="Golgi-PI4KB_interaction"/>
</dbReference>
<dbReference type="AlphaFoldDB" id="A0A0N4UH88"/>
<evidence type="ECO:0000256" key="1">
    <source>
        <dbReference type="ARBA" id="ARBA00022990"/>
    </source>
</evidence>
<evidence type="ECO:0000313" key="5">
    <source>
        <dbReference type="Proteomes" id="UP000038040"/>
    </source>
</evidence>
<evidence type="ECO:0000259" key="3">
    <source>
        <dbReference type="PROSITE" id="PS50866"/>
    </source>
</evidence>
<sequence>MKEFRHETTNPTIAPASMWNRQDIVDFKGIIRKEGPDGIIKVGHGETVTVRVPTHQDGNCLFWEFATDNYDIGFGVFFEWTVAESNQVSIHISESSDDELDEETAQAELRASESGDIETGNPMREKRRDPKKPHIDEIVPIYRRDCHEEVYAGNHVYPGKGVYLLKFDNSYSLWRSKTLYYRVYYSK</sequence>
<evidence type="ECO:0000313" key="6">
    <source>
        <dbReference type="Proteomes" id="UP000274756"/>
    </source>
</evidence>
<dbReference type="PROSITE" id="PS50866">
    <property type="entry name" value="GOLD"/>
    <property type="match status" value="1"/>
</dbReference>
<reference evidence="7" key="1">
    <citation type="submission" date="2017-02" db="UniProtKB">
        <authorList>
            <consortium name="WormBaseParasite"/>
        </authorList>
    </citation>
    <scope>IDENTIFICATION</scope>
</reference>
<dbReference type="InterPro" id="IPR036598">
    <property type="entry name" value="GOLD_dom_sf"/>
</dbReference>
<keyword evidence="1" id="KW-0007">Acetylation</keyword>
<evidence type="ECO:0000313" key="7">
    <source>
        <dbReference type="WBParaSite" id="DME_0000689701-mRNA-1"/>
    </source>
</evidence>
<dbReference type="WBParaSite" id="DME_0000689701-mRNA-1">
    <property type="protein sequence ID" value="DME_0000689701-mRNA-1"/>
    <property type="gene ID" value="DME_0000689701"/>
</dbReference>
<accession>A0A0N4UH88</accession>
<dbReference type="STRING" id="318479.A0A0N4UH88"/>
<dbReference type="Gene3D" id="2.60.120.680">
    <property type="entry name" value="GOLD domain"/>
    <property type="match status" value="1"/>
</dbReference>
<dbReference type="OrthoDB" id="5839451at2759"/>
<dbReference type="Proteomes" id="UP000038040">
    <property type="component" value="Unplaced"/>
</dbReference>
<protein>
    <submittedName>
        <fullName evidence="7">GOLD domain-containing protein</fullName>
    </submittedName>
</protein>
<dbReference type="PANTHER" id="PTHR22973">
    <property type="entry name" value="LD35087P"/>
    <property type="match status" value="1"/>
</dbReference>
<feature type="domain" description="GOLD" evidence="3">
    <location>
        <begin position="2"/>
        <end position="185"/>
    </location>
</feature>
<dbReference type="FunFam" id="2.60.120.680:FF:000002">
    <property type="entry name" value="Putative Golgi resident protein GCP60"/>
    <property type="match status" value="1"/>
</dbReference>
<dbReference type="InterPro" id="IPR009038">
    <property type="entry name" value="GOLD_dom"/>
</dbReference>
<evidence type="ECO:0000313" key="4">
    <source>
        <dbReference type="EMBL" id="VDN51538.1"/>
    </source>
</evidence>
<organism evidence="5 7">
    <name type="scientific">Dracunculus medinensis</name>
    <name type="common">Guinea worm</name>
    <dbReference type="NCBI Taxonomy" id="318479"/>
    <lineage>
        <taxon>Eukaryota</taxon>
        <taxon>Metazoa</taxon>
        <taxon>Ecdysozoa</taxon>
        <taxon>Nematoda</taxon>
        <taxon>Chromadorea</taxon>
        <taxon>Rhabditida</taxon>
        <taxon>Spirurina</taxon>
        <taxon>Dracunculoidea</taxon>
        <taxon>Dracunculidae</taxon>
        <taxon>Dracunculus</taxon>
    </lineage>
</organism>
<dbReference type="GO" id="GO:0000139">
    <property type="term" value="C:Golgi membrane"/>
    <property type="evidence" value="ECO:0007669"/>
    <property type="project" value="TreeGrafter"/>
</dbReference>
<keyword evidence="6" id="KW-1185">Reference proteome</keyword>